<evidence type="ECO:0000256" key="1">
    <source>
        <dbReference type="SAM" id="MobiDB-lite"/>
    </source>
</evidence>
<keyword evidence="3" id="KW-1185">Reference proteome</keyword>
<evidence type="ECO:0000313" key="2">
    <source>
        <dbReference type="EMBL" id="URE29332.1"/>
    </source>
</evidence>
<gene>
    <name evidence="2" type="ORF">MUK42_37669</name>
</gene>
<evidence type="ECO:0000313" key="3">
    <source>
        <dbReference type="Proteomes" id="UP001055439"/>
    </source>
</evidence>
<accession>A0A9E7KRQ2</accession>
<reference evidence="2" key="1">
    <citation type="submission" date="2022-05" db="EMBL/GenBank/DDBJ databases">
        <title>The Musa troglodytarum L. genome provides insights into the mechanism of non-climacteric behaviour and enrichment of carotenoids.</title>
        <authorList>
            <person name="Wang J."/>
        </authorList>
    </citation>
    <scope>NUCLEOTIDE SEQUENCE</scope>
    <source>
        <tissue evidence="2">Leaf</tissue>
    </source>
</reference>
<dbReference type="OrthoDB" id="10515479at2759"/>
<dbReference type="EMBL" id="CP097510">
    <property type="protein sequence ID" value="URE29332.1"/>
    <property type="molecule type" value="Genomic_DNA"/>
</dbReference>
<sequence length="108" mass="11517">MPPPPPPPVSPLSSSHRLQLNSDLAMASLVLILAELLRPEKAKLLTANCPPGARFSRDVVAAAAGAAAGRGRSDRRRWTRSPSEIDGSGDAFEEDPTEAKVSVESIWF</sequence>
<organism evidence="2 3">
    <name type="scientific">Musa troglodytarum</name>
    <name type="common">fe'i banana</name>
    <dbReference type="NCBI Taxonomy" id="320322"/>
    <lineage>
        <taxon>Eukaryota</taxon>
        <taxon>Viridiplantae</taxon>
        <taxon>Streptophyta</taxon>
        <taxon>Embryophyta</taxon>
        <taxon>Tracheophyta</taxon>
        <taxon>Spermatophyta</taxon>
        <taxon>Magnoliopsida</taxon>
        <taxon>Liliopsida</taxon>
        <taxon>Zingiberales</taxon>
        <taxon>Musaceae</taxon>
        <taxon>Musa</taxon>
    </lineage>
</organism>
<feature type="region of interest" description="Disordered" evidence="1">
    <location>
        <begin position="66"/>
        <end position="98"/>
    </location>
</feature>
<name>A0A9E7KRQ2_9LILI</name>
<dbReference type="Proteomes" id="UP001055439">
    <property type="component" value="Chromosome 8"/>
</dbReference>
<dbReference type="AlphaFoldDB" id="A0A9E7KRQ2"/>
<protein>
    <submittedName>
        <fullName evidence="2">Uncharacterized protein</fullName>
    </submittedName>
</protein>
<proteinExistence type="predicted"/>